<dbReference type="AlphaFoldDB" id="A0A7D9IB27"/>
<dbReference type="SUPFAM" id="SSF50353">
    <property type="entry name" value="Cytokine"/>
    <property type="match status" value="1"/>
</dbReference>
<name>A0A7D9IB27_PARCT</name>
<evidence type="ECO:0000256" key="1">
    <source>
        <dbReference type="ARBA" id="ARBA00007936"/>
    </source>
</evidence>
<accession>A0A7D9IB27</accession>
<reference evidence="2" key="1">
    <citation type="submission" date="2020-04" db="EMBL/GenBank/DDBJ databases">
        <authorList>
            <person name="Alioto T."/>
            <person name="Alioto T."/>
            <person name="Gomez Garrido J."/>
        </authorList>
    </citation>
    <scope>NUCLEOTIDE SEQUENCE</scope>
    <source>
        <strain evidence="2">A484AB</strain>
    </source>
</reference>
<comment type="similarity">
    <text evidence="1">Belongs to the heparin-binding growth factors family.</text>
</comment>
<dbReference type="InterPro" id="IPR008996">
    <property type="entry name" value="IL1/FGF"/>
</dbReference>
<protein>
    <submittedName>
        <fullName evidence="2">Fibroblast growth factor 1-like</fullName>
    </submittedName>
</protein>
<dbReference type="GO" id="GO:0008083">
    <property type="term" value="F:growth factor activity"/>
    <property type="evidence" value="ECO:0007669"/>
    <property type="project" value="InterPro"/>
</dbReference>
<keyword evidence="3" id="KW-1185">Reference proteome</keyword>
<gene>
    <name evidence="2" type="ORF">PACLA_8A017920</name>
</gene>
<dbReference type="SMART" id="SM00442">
    <property type="entry name" value="FGF"/>
    <property type="match status" value="1"/>
</dbReference>
<organism evidence="2 3">
    <name type="scientific">Paramuricea clavata</name>
    <name type="common">Red gorgonian</name>
    <name type="synonym">Violescent sea-whip</name>
    <dbReference type="NCBI Taxonomy" id="317549"/>
    <lineage>
        <taxon>Eukaryota</taxon>
        <taxon>Metazoa</taxon>
        <taxon>Cnidaria</taxon>
        <taxon>Anthozoa</taxon>
        <taxon>Octocorallia</taxon>
        <taxon>Malacalcyonacea</taxon>
        <taxon>Plexauridae</taxon>
        <taxon>Paramuricea</taxon>
    </lineage>
</organism>
<dbReference type="PANTHER" id="PTHR11486">
    <property type="entry name" value="FIBROBLAST GROWTH FACTOR"/>
    <property type="match status" value="1"/>
</dbReference>
<sequence length="203" mass="23630">MNKLFFFTLQALSRYKPNGPMRFIIAIVLGTLMFQASPLQLPRDAVVRTRWNFERTTLENAFDHTREKRSVQGSEQQTNIRIVRIYHHYHYFLQVSKGGKVGGTKDIKGNVYFRMETYGTSLVRLYNIAAKLYIAINKRGVVITEKSKTDKSLFQYSVNGGFVRFSLAKYKRDTWLLTLKKNGKVKNARRTNPNMKATIFLLF</sequence>
<evidence type="ECO:0000313" key="2">
    <source>
        <dbReference type="EMBL" id="CAB4001531.1"/>
    </source>
</evidence>
<evidence type="ECO:0000313" key="3">
    <source>
        <dbReference type="Proteomes" id="UP001152795"/>
    </source>
</evidence>
<comment type="caution">
    <text evidence="2">The sequence shown here is derived from an EMBL/GenBank/DDBJ whole genome shotgun (WGS) entry which is preliminary data.</text>
</comment>
<dbReference type="Proteomes" id="UP001152795">
    <property type="component" value="Unassembled WGS sequence"/>
</dbReference>
<dbReference type="InterPro" id="IPR056378">
    <property type="entry name" value="Let-756-like_FGF"/>
</dbReference>
<dbReference type="CDD" id="cd00058">
    <property type="entry name" value="beta-trefoil_FGF"/>
    <property type="match status" value="1"/>
</dbReference>
<proteinExistence type="inferred from homology"/>
<dbReference type="Pfam" id="PF00167">
    <property type="entry name" value="FGF"/>
    <property type="match status" value="1"/>
</dbReference>
<dbReference type="EMBL" id="CACRXK020004109">
    <property type="protein sequence ID" value="CAB4001531.1"/>
    <property type="molecule type" value="Genomic_DNA"/>
</dbReference>
<dbReference type="OrthoDB" id="5987799at2759"/>
<dbReference type="InterPro" id="IPR002209">
    <property type="entry name" value="Fibroblast_GF_fam"/>
</dbReference>
<dbReference type="Gene3D" id="2.80.10.50">
    <property type="match status" value="1"/>
</dbReference>